<dbReference type="Proteomes" id="UP000183410">
    <property type="component" value="Unassembled WGS sequence"/>
</dbReference>
<evidence type="ECO:0000313" key="1">
    <source>
        <dbReference type="EMBL" id="SFF26083.1"/>
    </source>
</evidence>
<dbReference type="AlphaFoldDB" id="A0A1I2H9Q0"/>
<organism evidence="1 2">
    <name type="scientific">Paenibacillus algorifonticola</name>
    <dbReference type="NCBI Taxonomy" id="684063"/>
    <lineage>
        <taxon>Bacteria</taxon>
        <taxon>Bacillati</taxon>
        <taxon>Bacillota</taxon>
        <taxon>Bacilli</taxon>
        <taxon>Bacillales</taxon>
        <taxon>Paenibacillaceae</taxon>
        <taxon>Paenibacillus</taxon>
    </lineage>
</organism>
<proteinExistence type="predicted"/>
<gene>
    <name evidence="1" type="ORF">SAMN04487969_12111</name>
</gene>
<name>A0A1I2H9Q0_9BACL</name>
<evidence type="ECO:0000313" key="2">
    <source>
        <dbReference type="Proteomes" id="UP000183410"/>
    </source>
</evidence>
<reference evidence="2" key="1">
    <citation type="submission" date="2016-10" db="EMBL/GenBank/DDBJ databases">
        <authorList>
            <person name="Varghese N."/>
            <person name="Submissions S."/>
        </authorList>
    </citation>
    <scope>NUCLEOTIDE SEQUENCE [LARGE SCALE GENOMIC DNA]</scope>
    <source>
        <strain evidence="2">CGMCC 1.10223</strain>
    </source>
</reference>
<protein>
    <submittedName>
        <fullName evidence="1">Uncharacterized protein</fullName>
    </submittedName>
</protein>
<accession>A0A1I2H9Q0</accession>
<keyword evidence="2" id="KW-1185">Reference proteome</keyword>
<dbReference type="EMBL" id="FONN01000021">
    <property type="protein sequence ID" value="SFF26083.1"/>
    <property type="molecule type" value="Genomic_DNA"/>
</dbReference>
<sequence length="89" mass="10096">MSKKRKILIAVSLFLLVFSLVAVARTFLRDHVESKKIEELTRIFGGEVGQRWRGSNPLLFDLEGARADHASRVSRALREKPGHRRLAEG</sequence>